<dbReference type="EMBL" id="ASPP01010887">
    <property type="protein sequence ID" value="ETO22252.1"/>
    <property type="molecule type" value="Genomic_DNA"/>
</dbReference>
<feature type="compositionally biased region" description="Low complexity" evidence="1">
    <location>
        <begin position="126"/>
        <end position="141"/>
    </location>
</feature>
<comment type="caution">
    <text evidence="2">The sequence shown here is derived from an EMBL/GenBank/DDBJ whole genome shotgun (WGS) entry which is preliminary data.</text>
</comment>
<dbReference type="AlphaFoldDB" id="X6NAB3"/>
<feature type="region of interest" description="Disordered" evidence="1">
    <location>
        <begin position="109"/>
        <end position="141"/>
    </location>
</feature>
<evidence type="ECO:0000313" key="3">
    <source>
        <dbReference type="Proteomes" id="UP000023152"/>
    </source>
</evidence>
<feature type="compositionally biased region" description="Polar residues" evidence="1">
    <location>
        <begin position="58"/>
        <end position="69"/>
    </location>
</feature>
<name>X6NAB3_RETFI</name>
<protein>
    <submittedName>
        <fullName evidence="2">Uncharacterized protein</fullName>
    </submittedName>
</protein>
<evidence type="ECO:0000313" key="2">
    <source>
        <dbReference type="EMBL" id="ETO22252.1"/>
    </source>
</evidence>
<feature type="region of interest" description="Disordered" evidence="1">
    <location>
        <begin position="544"/>
        <end position="618"/>
    </location>
</feature>
<proteinExistence type="predicted"/>
<sequence>MFASNIRFLTEACSLTLQNNFSFYLLPRKATLEKRQVKPVRRHTNVSKKPLLMTLTVSGNRDRSPTTSPLLRPFDKQHSRKERRHSFSGNSVDIVQLREKSTDIEIQALTPSLSTPLNDPKTKANSKSPGGTDSSTTSVSQTSEIGTYHVINNNSYLEKIPYPAKIMKMFLLILKEAKLALDERMLTSETSGQPQTGNGASQQDLEVLYNVARKAVQSALIFFMHKSLELANKNWHLERLMPLIIEFQQVEYYNITRGKRTKEEGRQGYIYTLLYTSLALFFTDASEPDFFFLGLMHVLIKLLPDVARFGGDTTNSSQTNERLAQHCLNVWDCVLMYQSHFLIRYLKQEQELNEKLRLIVTKRTLFLQWLRKDGLARAQTTLSNIFGKPWSDRHVIERNQLRERFEKDKFCSKMQHEKLLVYERKLKSIPMNVLYNNTTIKDLQSVEQARQLSRQHQFYYRDLFCRNKWFELIVLKLQVQSALWIQVASLPWDEAWNINFVEGPHRMRKILKRHAEFIRTYKANRRQFMELLSKMEPMQKFMRECSPHSHTTKRIDAKHNDTLTNGQLQKVTDEDEDERQRRQLQDEEEEENEFSMVHRISRTNASMRPRLPTLRSQRPRQETLALLSEQMANFLIDAAFGDRNEAPSELKKEDESVEATNKKWSSYSPKQMIESGGASEAKQPPSTFAHERRRISTIGKALKHDDPANNKKENNKDDKLPKRNKQIHNDDYPLTAQGILPFEQSDGILEMDGDTLGIVDRISRVLSPGDVFDPTRTYNCSTISGLNEDRGIVLLCRYSIYFFYHIQVILKTG</sequence>
<organism evidence="2 3">
    <name type="scientific">Reticulomyxa filosa</name>
    <dbReference type="NCBI Taxonomy" id="46433"/>
    <lineage>
        <taxon>Eukaryota</taxon>
        <taxon>Sar</taxon>
        <taxon>Rhizaria</taxon>
        <taxon>Retaria</taxon>
        <taxon>Foraminifera</taxon>
        <taxon>Monothalamids</taxon>
        <taxon>Reticulomyxidae</taxon>
        <taxon>Reticulomyxa</taxon>
    </lineage>
</organism>
<dbReference type="Proteomes" id="UP000023152">
    <property type="component" value="Unassembled WGS sequence"/>
</dbReference>
<accession>X6NAB3</accession>
<reference evidence="2 3" key="1">
    <citation type="journal article" date="2013" name="Curr. Biol.">
        <title>The Genome of the Foraminiferan Reticulomyxa filosa.</title>
        <authorList>
            <person name="Glockner G."/>
            <person name="Hulsmann N."/>
            <person name="Schleicher M."/>
            <person name="Noegel A.A."/>
            <person name="Eichinger L."/>
            <person name="Gallinger C."/>
            <person name="Pawlowski J."/>
            <person name="Sierra R."/>
            <person name="Euteneuer U."/>
            <person name="Pillet L."/>
            <person name="Moustafa A."/>
            <person name="Platzer M."/>
            <person name="Groth M."/>
            <person name="Szafranski K."/>
            <person name="Schliwa M."/>
        </authorList>
    </citation>
    <scope>NUCLEOTIDE SEQUENCE [LARGE SCALE GENOMIC DNA]</scope>
</reference>
<gene>
    <name evidence="2" type="ORF">RFI_14947</name>
</gene>
<feature type="compositionally biased region" description="Basic and acidic residues" evidence="1">
    <location>
        <begin position="544"/>
        <end position="561"/>
    </location>
</feature>
<evidence type="ECO:0000256" key="1">
    <source>
        <dbReference type="SAM" id="MobiDB-lite"/>
    </source>
</evidence>
<feature type="compositionally biased region" description="Basic and acidic residues" evidence="1">
    <location>
        <begin position="702"/>
        <end position="730"/>
    </location>
</feature>
<feature type="region of interest" description="Disordered" evidence="1">
    <location>
        <begin position="58"/>
        <end position="92"/>
    </location>
</feature>
<feature type="region of interest" description="Disordered" evidence="1">
    <location>
        <begin position="646"/>
        <end position="730"/>
    </location>
</feature>
<feature type="compositionally biased region" description="Polar residues" evidence="1">
    <location>
        <begin position="658"/>
        <end position="669"/>
    </location>
</feature>
<keyword evidence="3" id="KW-1185">Reference proteome</keyword>